<reference evidence="1" key="1">
    <citation type="submission" date="2021-02" db="EMBL/GenBank/DDBJ databases">
        <authorList>
            <person name="Nowell W R."/>
        </authorList>
    </citation>
    <scope>NUCLEOTIDE SEQUENCE</scope>
</reference>
<gene>
    <name evidence="1" type="ORF">UJA718_LOCUS37015</name>
</gene>
<dbReference type="EMBL" id="CAJOBP010036308">
    <property type="protein sequence ID" value="CAF4716425.1"/>
    <property type="molecule type" value="Genomic_DNA"/>
</dbReference>
<evidence type="ECO:0000313" key="1">
    <source>
        <dbReference type="EMBL" id="CAF4716425.1"/>
    </source>
</evidence>
<feature type="non-terminal residue" evidence="1">
    <location>
        <position position="44"/>
    </location>
</feature>
<proteinExistence type="predicted"/>
<sequence>METKAGSTIGMAGSYNQNSDPQLAIINLMIPYIHLGIDELDISP</sequence>
<accession>A0A821JG13</accession>
<dbReference type="AlphaFoldDB" id="A0A821JG13"/>
<protein>
    <submittedName>
        <fullName evidence="1">Uncharacterized protein</fullName>
    </submittedName>
</protein>
<comment type="caution">
    <text evidence="1">The sequence shown here is derived from an EMBL/GenBank/DDBJ whole genome shotgun (WGS) entry which is preliminary data.</text>
</comment>
<evidence type="ECO:0000313" key="2">
    <source>
        <dbReference type="Proteomes" id="UP000663873"/>
    </source>
</evidence>
<organism evidence="1 2">
    <name type="scientific">Rotaria socialis</name>
    <dbReference type="NCBI Taxonomy" id="392032"/>
    <lineage>
        <taxon>Eukaryota</taxon>
        <taxon>Metazoa</taxon>
        <taxon>Spiralia</taxon>
        <taxon>Gnathifera</taxon>
        <taxon>Rotifera</taxon>
        <taxon>Eurotatoria</taxon>
        <taxon>Bdelloidea</taxon>
        <taxon>Philodinida</taxon>
        <taxon>Philodinidae</taxon>
        <taxon>Rotaria</taxon>
    </lineage>
</organism>
<name>A0A821JG13_9BILA</name>
<dbReference type="Proteomes" id="UP000663873">
    <property type="component" value="Unassembled WGS sequence"/>
</dbReference>
<keyword evidence="2" id="KW-1185">Reference proteome</keyword>